<name>A0ABT9IIN0_9ACTN</name>
<keyword evidence="4" id="KW-1185">Reference proteome</keyword>
<feature type="region of interest" description="Disordered" evidence="1">
    <location>
        <begin position="136"/>
        <end position="164"/>
    </location>
</feature>
<protein>
    <submittedName>
        <fullName evidence="3">DUF4240 domain-containing protein</fullName>
    </submittedName>
</protein>
<evidence type="ECO:0000313" key="4">
    <source>
        <dbReference type="Proteomes" id="UP001233673"/>
    </source>
</evidence>
<feature type="domain" description="DUF4240" evidence="2">
    <location>
        <begin position="1"/>
        <end position="127"/>
    </location>
</feature>
<evidence type="ECO:0000313" key="3">
    <source>
        <dbReference type="EMBL" id="MDP5185430.1"/>
    </source>
</evidence>
<proteinExistence type="predicted"/>
<dbReference type="EMBL" id="JASNFN010000049">
    <property type="protein sequence ID" value="MDP5185430.1"/>
    <property type="molecule type" value="Genomic_DNA"/>
</dbReference>
<accession>A0ABT9IIN0</accession>
<gene>
    <name evidence="3" type="ORF">QOZ88_22585</name>
</gene>
<dbReference type="InterPro" id="IPR025334">
    <property type="entry name" value="DUF4240"/>
</dbReference>
<sequence length="182" mass="20532">MDASTFWTLVEDTRAEAVETAKDSVVAEHVVTLTAALEELSDDDVLGFYRQLMAARTRANRWDLWAAAYVALGGAGEDAFLDFRNWLISHGRDAYERVLAQPDALVDLEWDEDEDDFGCAEEWAYAPLEVLEDRGFAEEDLDPGPDEVDDQFGEPSGEPFPEDDDEWFAARFPRLWAAYGQV</sequence>
<reference evidence="4" key="1">
    <citation type="submission" date="2023-05" db="EMBL/GenBank/DDBJ databases">
        <title>Draft genome of Pseudofrankia sp. BMG5.37.</title>
        <authorList>
            <person name="Gtari M."/>
            <person name="Ghodhbane F."/>
            <person name="Sbissi I."/>
        </authorList>
    </citation>
    <scope>NUCLEOTIDE SEQUENCE [LARGE SCALE GENOMIC DNA]</scope>
    <source>
        <strain evidence="4">BMG 814</strain>
    </source>
</reference>
<evidence type="ECO:0000256" key="1">
    <source>
        <dbReference type="SAM" id="MobiDB-lite"/>
    </source>
</evidence>
<organism evidence="3 4">
    <name type="scientific">Blastococcus carthaginiensis</name>
    <dbReference type="NCBI Taxonomy" id="3050034"/>
    <lineage>
        <taxon>Bacteria</taxon>
        <taxon>Bacillati</taxon>
        <taxon>Actinomycetota</taxon>
        <taxon>Actinomycetes</taxon>
        <taxon>Geodermatophilales</taxon>
        <taxon>Geodermatophilaceae</taxon>
        <taxon>Blastococcus</taxon>
    </lineage>
</organism>
<comment type="caution">
    <text evidence="3">The sequence shown here is derived from an EMBL/GenBank/DDBJ whole genome shotgun (WGS) entry which is preliminary data.</text>
</comment>
<dbReference type="Proteomes" id="UP001233673">
    <property type="component" value="Unassembled WGS sequence"/>
</dbReference>
<dbReference type="RefSeq" id="WP_091931279.1">
    <property type="nucleotide sequence ID" value="NZ_JASNFN010000049.1"/>
</dbReference>
<dbReference type="Pfam" id="PF14024">
    <property type="entry name" value="DUF4240"/>
    <property type="match status" value="1"/>
</dbReference>
<feature type="compositionally biased region" description="Acidic residues" evidence="1">
    <location>
        <begin position="138"/>
        <end position="152"/>
    </location>
</feature>
<evidence type="ECO:0000259" key="2">
    <source>
        <dbReference type="Pfam" id="PF14024"/>
    </source>
</evidence>